<evidence type="ECO:0000313" key="2">
    <source>
        <dbReference type="EMBL" id="KAJ3580568.1"/>
    </source>
</evidence>
<sequence length="177" mass="18957">SPASPCPASNPKTPRGAPSGSELCERRRRLNRGLHAGEQMEQVHQAHGDLGPGSSAAASSSGQKQQDKGVHIKEGALDWSPILNAIALGPTRPLNRCPVSALHRSRKHPAGQRRHDSDDPTDCCKGRRAARGPSGTIFYCPALQPLIASNPRENICHVSDVPLIGFDSWLYYKASGT</sequence>
<name>A0A9Q0D2S9_9TELE</name>
<feature type="compositionally biased region" description="Basic residues" evidence="1">
    <location>
        <begin position="103"/>
        <end position="112"/>
    </location>
</feature>
<reference evidence="2" key="1">
    <citation type="submission" date="2022-07" db="EMBL/GenBank/DDBJ databases">
        <title>Chromosome-level genome of Muraenolepis orangiensis.</title>
        <authorList>
            <person name="Kim J."/>
        </authorList>
    </citation>
    <scope>NUCLEOTIDE SEQUENCE</scope>
    <source>
        <strain evidence="2">KU_S4_2022</strain>
        <tissue evidence="2">Muscle</tissue>
    </source>
</reference>
<feature type="non-terminal residue" evidence="2">
    <location>
        <position position="1"/>
    </location>
</feature>
<dbReference type="EMBL" id="JANIIK010007735">
    <property type="protein sequence ID" value="KAJ3580568.1"/>
    <property type="molecule type" value="Genomic_DNA"/>
</dbReference>
<feature type="compositionally biased region" description="Basic and acidic residues" evidence="1">
    <location>
        <begin position="113"/>
        <end position="123"/>
    </location>
</feature>
<protein>
    <submittedName>
        <fullName evidence="2">Uncharacterized protein</fullName>
    </submittedName>
</protein>
<dbReference type="AlphaFoldDB" id="A0A9Q0D2S9"/>
<accession>A0A9Q0D2S9</accession>
<feature type="region of interest" description="Disordered" evidence="1">
    <location>
        <begin position="102"/>
        <end position="123"/>
    </location>
</feature>
<proteinExistence type="predicted"/>
<feature type="region of interest" description="Disordered" evidence="1">
    <location>
        <begin position="1"/>
        <end position="73"/>
    </location>
</feature>
<dbReference type="Proteomes" id="UP001148018">
    <property type="component" value="Unassembled WGS sequence"/>
</dbReference>
<evidence type="ECO:0000256" key="1">
    <source>
        <dbReference type="SAM" id="MobiDB-lite"/>
    </source>
</evidence>
<evidence type="ECO:0000313" key="3">
    <source>
        <dbReference type="Proteomes" id="UP001148018"/>
    </source>
</evidence>
<organism evidence="2 3">
    <name type="scientific">Muraenolepis orangiensis</name>
    <name type="common">Patagonian moray cod</name>
    <dbReference type="NCBI Taxonomy" id="630683"/>
    <lineage>
        <taxon>Eukaryota</taxon>
        <taxon>Metazoa</taxon>
        <taxon>Chordata</taxon>
        <taxon>Craniata</taxon>
        <taxon>Vertebrata</taxon>
        <taxon>Euteleostomi</taxon>
        <taxon>Actinopterygii</taxon>
        <taxon>Neopterygii</taxon>
        <taxon>Teleostei</taxon>
        <taxon>Neoteleostei</taxon>
        <taxon>Acanthomorphata</taxon>
        <taxon>Zeiogadaria</taxon>
        <taxon>Gadariae</taxon>
        <taxon>Gadiformes</taxon>
        <taxon>Muraenolepidoidei</taxon>
        <taxon>Muraenolepididae</taxon>
        <taxon>Muraenolepis</taxon>
    </lineage>
</organism>
<comment type="caution">
    <text evidence="2">The sequence shown here is derived from an EMBL/GenBank/DDBJ whole genome shotgun (WGS) entry which is preliminary data.</text>
</comment>
<feature type="non-terminal residue" evidence="2">
    <location>
        <position position="177"/>
    </location>
</feature>
<keyword evidence="3" id="KW-1185">Reference proteome</keyword>
<gene>
    <name evidence="2" type="ORF">NHX12_034373</name>
</gene>